<dbReference type="InterPro" id="IPR036388">
    <property type="entry name" value="WH-like_DNA-bd_sf"/>
</dbReference>
<name>A0A0M7ANB2_9HYPH</name>
<dbReference type="GeneID" id="97672264"/>
<dbReference type="SUPFAM" id="SSF53850">
    <property type="entry name" value="Periplasmic binding protein-like II"/>
    <property type="match status" value="1"/>
</dbReference>
<evidence type="ECO:0000313" key="9">
    <source>
        <dbReference type="Proteomes" id="UP000049983"/>
    </source>
</evidence>
<dbReference type="InterPro" id="IPR037402">
    <property type="entry name" value="YidZ_PBP2"/>
</dbReference>
<dbReference type="Pfam" id="PF03466">
    <property type="entry name" value="LysR_substrate"/>
    <property type="match status" value="1"/>
</dbReference>
<organism evidence="8 9">
    <name type="scientific">Roseibium album</name>
    <dbReference type="NCBI Taxonomy" id="311410"/>
    <lineage>
        <taxon>Bacteria</taxon>
        <taxon>Pseudomonadati</taxon>
        <taxon>Pseudomonadota</taxon>
        <taxon>Alphaproteobacteria</taxon>
        <taxon>Hyphomicrobiales</taxon>
        <taxon>Stappiaceae</taxon>
        <taxon>Roseibium</taxon>
    </lineage>
</organism>
<dbReference type="PANTHER" id="PTHR30118:SF6">
    <property type="entry name" value="HTH-TYPE TRANSCRIPTIONAL REGULATOR LEUO"/>
    <property type="match status" value="1"/>
</dbReference>
<dbReference type="GO" id="GO:0003677">
    <property type="term" value="F:DNA binding"/>
    <property type="evidence" value="ECO:0007669"/>
    <property type="project" value="UniProtKB-KW"/>
</dbReference>
<proteinExistence type="inferred from homology"/>
<evidence type="ECO:0000313" key="8">
    <source>
        <dbReference type="EMBL" id="CTQ77068.1"/>
    </source>
</evidence>
<dbReference type="Gene3D" id="1.10.10.10">
    <property type="entry name" value="Winged helix-like DNA-binding domain superfamily/Winged helix DNA-binding domain"/>
    <property type="match status" value="1"/>
</dbReference>
<protein>
    <recommendedName>
        <fullName evidence="7">HTH lysR-type domain-containing protein</fullName>
    </recommendedName>
</protein>
<evidence type="ECO:0000256" key="3">
    <source>
        <dbReference type="ARBA" id="ARBA00022491"/>
    </source>
</evidence>
<dbReference type="InterPro" id="IPR050389">
    <property type="entry name" value="LysR-type_TF"/>
</dbReference>
<evidence type="ECO:0000259" key="7">
    <source>
        <dbReference type="PROSITE" id="PS50931"/>
    </source>
</evidence>
<evidence type="ECO:0000256" key="1">
    <source>
        <dbReference type="ARBA" id="ARBA00009437"/>
    </source>
</evidence>
<keyword evidence="2" id="KW-0536">Nodulation</keyword>
<dbReference type="SUPFAM" id="SSF46785">
    <property type="entry name" value="Winged helix' DNA-binding domain"/>
    <property type="match status" value="1"/>
</dbReference>
<accession>A0A0M7ANB2</accession>
<gene>
    <name evidence="8" type="primary">syrM1_1</name>
    <name evidence="8" type="ORF">LA5096_04994</name>
</gene>
<dbReference type="STRING" id="311410.LA5095_03712"/>
<evidence type="ECO:0000256" key="2">
    <source>
        <dbReference type="ARBA" id="ARBA00022458"/>
    </source>
</evidence>
<dbReference type="Proteomes" id="UP000049983">
    <property type="component" value="Unassembled WGS sequence"/>
</dbReference>
<evidence type="ECO:0000256" key="5">
    <source>
        <dbReference type="ARBA" id="ARBA00023125"/>
    </source>
</evidence>
<keyword evidence="9" id="KW-1185">Reference proteome</keyword>
<dbReference type="InterPro" id="IPR005119">
    <property type="entry name" value="LysR_subst-bd"/>
</dbReference>
<dbReference type="Pfam" id="PF00126">
    <property type="entry name" value="HTH_1"/>
    <property type="match status" value="1"/>
</dbReference>
<dbReference type="InterPro" id="IPR036390">
    <property type="entry name" value="WH_DNA-bd_sf"/>
</dbReference>
<dbReference type="EMBL" id="CXWC01000013">
    <property type="protein sequence ID" value="CTQ77068.1"/>
    <property type="molecule type" value="Genomic_DNA"/>
</dbReference>
<dbReference type="RefSeq" id="WP_055117564.1">
    <property type="nucleotide sequence ID" value="NZ_CXWA01000004.1"/>
</dbReference>
<keyword evidence="4" id="KW-0805">Transcription regulation</keyword>
<keyword evidence="6" id="KW-0804">Transcription</keyword>
<keyword evidence="5" id="KW-0238">DNA-binding</keyword>
<dbReference type="PANTHER" id="PTHR30118">
    <property type="entry name" value="HTH-TYPE TRANSCRIPTIONAL REGULATOR LEUO-RELATED"/>
    <property type="match status" value="1"/>
</dbReference>
<reference evidence="9" key="1">
    <citation type="submission" date="2015-07" db="EMBL/GenBank/DDBJ databases">
        <authorList>
            <person name="Rodrigo-Torres Lidia"/>
            <person name="Arahal R.David."/>
        </authorList>
    </citation>
    <scope>NUCLEOTIDE SEQUENCE [LARGE SCALE GENOMIC DNA]</scope>
    <source>
        <strain evidence="9">CECT 5096</strain>
    </source>
</reference>
<sequence>MDLAKKILKTNFASLQVLQYVHDFGSFSVAAERLGLTQSTVSYTIARLRSIFKDPLFAREGNRVVPTQRCRVIVGHISGLLAEFEGLTSEPDFNPAAAEGAITISCNHYERMTILPEFIPKIRKQAPNLRLRFMTSSALGEDQLKRGECDLLIGPVQLTGDHIFKRHLLSDAYVYVMDADNPLASRPLDLDEIRSAHHLVVQFSGGWQPLYIDALKSHGLSLSPMVELSDYGDIAAYLKGSDLIACMPRRLASTLEPALLCVEVPIPVPLEIDLFWTTRTHHSKLHNWVRQTLAESI</sequence>
<dbReference type="Gene3D" id="3.40.190.10">
    <property type="entry name" value="Periplasmic binding protein-like II"/>
    <property type="match status" value="2"/>
</dbReference>
<dbReference type="CDD" id="cd08417">
    <property type="entry name" value="PBP2_Nitroaromatics_like"/>
    <property type="match status" value="1"/>
</dbReference>
<evidence type="ECO:0000256" key="4">
    <source>
        <dbReference type="ARBA" id="ARBA00023015"/>
    </source>
</evidence>
<dbReference type="InterPro" id="IPR000847">
    <property type="entry name" value="LysR_HTH_N"/>
</dbReference>
<dbReference type="PROSITE" id="PS50931">
    <property type="entry name" value="HTH_LYSR"/>
    <property type="match status" value="1"/>
</dbReference>
<comment type="similarity">
    <text evidence="1">Belongs to the LysR transcriptional regulatory family.</text>
</comment>
<dbReference type="GO" id="GO:0003700">
    <property type="term" value="F:DNA-binding transcription factor activity"/>
    <property type="evidence" value="ECO:0007669"/>
    <property type="project" value="InterPro"/>
</dbReference>
<keyword evidence="3" id="KW-0678">Repressor</keyword>
<dbReference type="AlphaFoldDB" id="A0A0M7ANB2"/>
<feature type="domain" description="HTH lysR-type" evidence="7">
    <location>
        <begin position="10"/>
        <end position="67"/>
    </location>
</feature>
<evidence type="ECO:0000256" key="6">
    <source>
        <dbReference type="ARBA" id="ARBA00023163"/>
    </source>
</evidence>
<dbReference type="PRINTS" id="PR00039">
    <property type="entry name" value="HTHLYSR"/>
</dbReference>